<evidence type="ECO:0000313" key="4">
    <source>
        <dbReference type="EMBL" id="GAA6194840.1"/>
    </source>
</evidence>
<keyword evidence="3" id="KW-0812">Transmembrane</keyword>
<comment type="caution">
    <text evidence="4">The sequence shown here is derived from an EMBL/GenBank/DDBJ whole genome shotgun (WGS) entry which is preliminary data.</text>
</comment>
<dbReference type="RefSeq" id="WP_353396486.1">
    <property type="nucleotide sequence ID" value="NZ_BAABWU010000001.1"/>
</dbReference>
<dbReference type="InterPro" id="IPR035965">
    <property type="entry name" value="PAS-like_dom_sf"/>
</dbReference>
<keyword evidence="5" id="KW-1185">Reference proteome</keyword>
<evidence type="ECO:0000256" key="3">
    <source>
        <dbReference type="SAM" id="Phobius"/>
    </source>
</evidence>
<proteinExistence type="predicted"/>
<evidence type="ECO:0000256" key="1">
    <source>
        <dbReference type="SAM" id="Coils"/>
    </source>
</evidence>
<evidence type="ECO:0000313" key="5">
    <source>
        <dbReference type="Proteomes" id="UP001441944"/>
    </source>
</evidence>
<dbReference type="SUPFAM" id="SSF55785">
    <property type="entry name" value="PYP-like sensor domain (PAS domain)"/>
    <property type="match status" value="2"/>
</dbReference>
<feature type="transmembrane region" description="Helical" evidence="3">
    <location>
        <begin position="7"/>
        <end position="27"/>
    </location>
</feature>
<dbReference type="Proteomes" id="UP001441944">
    <property type="component" value="Unassembled WGS sequence"/>
</dbReference>
<gene>
    <name evidence="4" type="ORF">NBRC116598_02840</name>
</gene>
<sequence length="518" mass="58086">MQNIISIEWLMLATLCCATAAVAVWWLSPEQRSKGMEQDLLVGDGRTDAVFLFDDTNLIGWSSGARKFIGEHAEHFSWNMLRDQLARNYPGLPQSPGFLKDVGPLVLSGTASAESREAHCEWIDGITRVQLRRSTLEEQNKSLDQELTTLRTTVHQAPYPVWLQSDEGAVTWSNLAYDDLSHKLRGRDAEFSEPMFDNLDEPKKSGKAERISIPMPESTKRLWYNISTTETEAGWLCHAVDVNAVVDAEVAQRNFVQTLAKTFAQLSIGLAIFDRNRQLVLFNPVLIDLTALPAGFLSSRPTLMTFFDRLRDQRMMPEPKNYSSWRHQIEDLLEAAAEGRYQETWSLPSGSVYSVSGRPHPDGAIAFLFEDITAEVTLTRQFRSELEMGQSIMDQMGEAIAVFANDGTMTFSNETYHSLWKMDPDASFAKVSIMNAARIWQDTCSATPVWGEIRDFVAGSDGRTPWWARVQLRDGTPLLCKVTAIQNGATMVSFQTPEPGLPPKEQQKFAITDQSGSV</sequence>
<reference evidence="4 5" key="1">
    <citation type="submission" date="2024-04" db="EMBL/GenBank/DDBJ databases">
        <title>Draft genome sequence of Pseudophaeobacter arcticus NBRC 116598.</title>
        <authorList>
            <person name="Miyakawa T."/>
            <person name="Kusuya Y."/>
            <person name="Miura T."/>
        </authorList>
    </citation>
    <scope>NUCLEOTIDE SEQUENCE [LARGE SCALE GENOMIC DNA]</scope>
    <source>
        <strain evidence="4 5">SU-CL00105</strain>
    </source>
</reference>
<feature type="coiled-coil region" evidence="1">
    <location>
        <begin position="126"/>
        <end position="153"/>
    </location>
</feature>
<feature type="region of interest" description="Disordered" evidence="2">
    <location>
        <begin position="497"/>
        <end position="518"/>
    </location>
</feature>
<name>A0ABQ0AG36_9RHOB</name>
<keyword evidence="3" id="KW-0472">Membrane</keyword>
<evidence type="ECO:0000256" key="2">
    <source>
        <dbReference type="SAM" id="MobiDB-lite"/>
    </source>
</evidence>
<accession>A0ABQ0AG36</accession>
<organism evidence="4 5">
    <name type="scientific">Pseudophaeobacter arcticus</name>
    <dbReference type="NCBI Taxonomy" id="385492"/>
    <lineage>
        <taxon>Bacteria</taxon>
        <taxon>Pseudomonadati</taxon>
        <taxon>Pseudomonadota</taxon>
        <taxon>Alphaproteobacteria</taxon>
        <taxon>Rhodobacterales</taxon>
        <taxon>Paracoccaceae</taxon>
        <taxon>Pseudophaeobacter</taxon>
    </lineage>
</organism>
<keyword evidence="1" id="KW-0175">Coiled coil</keyword>
<dbReference type="Pfam" id="PF12860">
    <property type="entry name" value="PAS_7"/>
    <property type="match status" value="1"/>
</dbReference>
<protein>
    <submittedName>
        <fullName evidence="4">PAS-domain containing protein</fullName>
    </submittedName>
</protein>
<keyword evidence="3" id="KW-1133">Transmembrane helix</keyword>
<dbReference type="EMBL" id="BAABWU010000001">
    <property type="protein sequence ID" value="GAA6194840.1"/>
    <property type="molecule type" value="Genomic_DNA"/>
</dbReference>